<evidence type="ECO:0000313" key="1">
    <source>
        <dbReference type="Proteomes" id="UP000790787"/>
    </source>
</evidence>
<dbReference type="Proteomes" id="UP000790787">
    <property type="component" value="Chromosome 2"/>
</dbReference>
<evidence type="ECO:0000313" key="2">
    <source>
        <dbReference type="RefSeq" id="XP_075081667.1"/>
    </source>
</evidence>
<gene>
    <name evidence="2" type="primary">LOC142166396</name>
</gene>
<protein>
    <submittedName>
        <fullName evidence="2">Uncharacterized protein LOC142166396</fullName>
    </submittedName>
</protein>
<organism evidence="1 2">
    <name type="scientific">Nicotiana tabacum</name>
    <name type="common">Common tobacco</name>
    <dbReference type="NCBI Taxonomy" id="4097"/>
    <lineage>
        <taxon>Eukaryota</taxon>
        <taxon>Viridiplantae</taxon>
        <taxon>Streptophyta</taxon>
        <taxon>Embryophyta</taxon>
        <taxon>Tracheophyta</taxon>
        <taxon>Spermatophyta</taxon>
        <taxon>Magnoliopsida</taxon>
        <taxon>eudicotyledons</taxon>
        <taxon>Gunneridae</taxon>
        <taxon>Pentapetalae</taxon>
        <taxon>asterids</taxon>
        <taxon>lamiids</taxon>
        <taxon>Solanales</taxon>
        <taxon>Solanaceae</taxon>
        <taxon>Nicotianoideae</taxon>
        <taxon>Nicotianeae</taxon>
        <taxon>Nicotiana</taxon>
    </lineage>
</organism>
<keyword evidence="1" id="KW-1185">Reference proteome</keyword>
<reference evidence="2" key="2">
    <citation type="submission" date="2025-08" db="UniProtKB">
        <authorList>
            <consortium name="RefSeq"/>
        </authorList>
    </citation>
    <scope>IDENTIFICATION</scope>
    <source>
        <tissue evidence="2">Leaf</tissue>
    </source>
</reference>
<accession>A0AC58S9J4</accession>
<name>A0AC58S9J4_TOBAC</name>
<sequence length="166" mass="18339">MEDLKINRITYSPYHPSANGQAESTNKVIIQNIKKSLEAAKVKWTEELPGVLWAYRTTTKSIMGKIPFSLVYGAEALIPVEVNEEANNEALLVRLDLLDEHRLKSKGWKDIIIRGSISATSKVGDLVLRKVTQSTREVNAGMLGPIWEGPYRVSAITGKGSYALGN</sequence>
<dbReference type="RefSeq" id="XP_075081667.1">
    <property type="nucleotide sequence ID" value="XM_075225566.1"/>
</dbReference>
<reference evidence="1" key="1">
    <citation type="journal article" date="2014" name="Nat. Commun.">
        <title>The tobacco genome sequence and its comparison with those of tomato and potato.</title>
        <authorList>
            <person name="Sierro N."/>
            <person name="Battey J.N."/>
            <person name="Ouadi S."/>
            <person name="Bakaher N."/>
            <person name="Bovet L."/>
            <person name="Willig A."/>
            <person name="Goepfert S."/>
            <person name="Peitsch M.C."/>
            <person name="Ivanov N.V."/>
        </authorList>
    </citation>
    <scope>NUCLEOTIDE SEQUENCE [LARGE SCALE GENOMIC DNA]</scope>
</reference>
<proteinExistence type="predicted"/>